<gene>
    <name evidence="2" type="ORF">PXEA_LOCUS30259</name>
</gene>
<dbReference type="Proteomes" id="UP000784294">
    <property type="component" value="Unassembled WGS sequence"/>
</dbReference>
<keyword evidence="1" id="KW-0472">Membrane</keyword>
<evidence type="ECO:0000313" key="2">
    <source>
        <dbReference type="EMBL" id="VEL36819.1"/>
    </source>
</evidence>
<evidence type="ECO:0000256" key="1">
    <source>
        <dbReference type="SAM" id="Phobius"/>
    </source>
</evidence>
<feature type="transmembrane region" description="Helical" evidence="1">
    <location>
        <begin position="20"/>
        <end position="37"/>
    </location>
</feature>
<dbReference type="EMBL" id="CAAALY010253261">
    <property type="protein sequence ID" value="VEL36819.1"/>
    <property type="molecule type" value="Genomic_DNA"/>
</dbReference>
<keyword evidence="1" id="KW-0812">Transmembrane</keyword>
<organism evidence="2 3">
    <name type="scientific">Protopolystoma xenopodis</name>
    <dbReference type="NCBI Taxonomy" id="117903"/>
    <lineage>
        <taxon>Eukaryota</taxon>
        <taxon>Metazoa</taxon>
        <taxon>Spiralia</taxon>
        <taxon>Lophotrochozoa</taxon>
        <taxon>Platyhelminthes</taxon>
        <taxon>Monogenea</taxon>
        <taxon>Polyopisthocotylea</taxon>
        <taxon>Polystomatidea</taxon>
        <taxon>Polystomatidae</taxon>
        <taxon>Protopolystoma</taxon>
    </lineage>
</organism>
<accession>A0A3S5B8E0</accession>
<keyword evidence="3" id="KW-1185">Reference proteome</keyword>
<proteinExistence type="predicted"/>
<keyword evidence="1" id="KW-1133">Transmembrane helix</keyword>
<comment type="caution">
    <text evidence="2">The sequence shown here is derived from an EMBL/GenBank/DDBJ whole genome shotgun (WGS) entry which is preliminary data.</text>
</comment>
<reference evidence="2" key="1">
    <citation type="submission" date="2018-11" db="EMBL/GenBank/DDBJ databases">
        <authorList>
            <consortium name="Pathogen Informatics"/>
        </authorList>
    </citation>
    <scope>NUCLEOTIDE SEQUENCE</scope>
</reference>
<protein>
    <submittedName>
        <fullName evidence="2">Uncharacterized protein</fullName>
    </submittedName>
</protein>
<dbReference type="AlphaFoldDB" id="A0A3S5B8E0"/>
<name>A0A3S5B8E0_9PLAT</name>
<evidence type="ECO:0000313" key="3">
    <source>
        <dbReference type="Proteomes" id="UP000784294"/>
    </source>
</evidence>
<sequence length="96" mass="10364">MSTVEGVLARTERSSGLMAQFAYLCPAGDFFIALFTFRLGRRNKLFKALEAGAAEFTAIPALGLSVSQELWYLLCAGIKRVSFIPKTAVAGEKKSG</sequence>